<dbReference type="HOGENOM" id="CLU_3101438_0_0_11"/>
<accession>J7L5F4</accession>
<name>J7L5F4_NOCAA</name>
<dbReference type="KEGG" id="nal:B005_4372"/>
<proteinExistence type="predicted"/>
<evidence type="ECO:0000313" key="2">
    <source>
        <dbReference type="Proteomes" id="UP000003779"/>
    </source>
</evidence>
<dbReference type="AlphaFoldDB" id="J7L5F4"/>
<reference evidence="2" key="2">
    <citation type="submission" date="2012-08" db="EMBL/GenBank/DDBJ databases">
        <title>Whole-genome sequence of Nocardiopsis alba strain ATCC BAA-2165 associated with honeybees.</title>
        <authorList>
            <person name="Qiao J."/>
            <person name="Chen L."/>
            <person name="Li Y."/>
            <person name="Wang J."/>
            <person name="Zhang W."/>
            <person name="Chen S."/>
        </authorList>
    </citation>
    <scope>NUCLEOTIDE SEQUENCE [LARGE SCALE GENOMIC DNA]</scope>
    <source>
        <strain evidence="2">ATCC BAA-2165 / BE74</strain>
    </source>
</reference>
<organism evidence="1 2">
    <name type="scientific">Nocardiopsis alba (strain ATCC BAA-2165 / BE74)</name>
    <dbReference type="NCBI Taxonomy" id="1205910"/>
    <lineage>
        <taxon>Bacteria</taxon>
        <taxon>Bacillati</taxon>
        <taxon>Actinomycetota</taxon>
        <taxon>Actinomycetes</taxon>
        <taxon>Streptosporangiales</taxon>
        <taxon>Nocardiopsidaceae</taxon>
        <taxon>Nocardiopsis</taxon>
    </lineage>
</organism>
<dbReference type="Proteomes" id="UP000003779">
    <property type="component" value="Chromosome"/>
</dbReference>
<sequence length="51" mass="5430">MITWDLPVGPTIARTTHRHTPDASVQIVIQAPIVAQAARRRVVCLGTVGVG</sequence>
<reference evidence="1 2" key="1">
    <citation type="journal article" date="2012" name="J. Bacteriol.">
        <title>Whole-Genome Sequence of Nocardiopsis alba Strain ATCC BAA-2165, Associated with Honeybees.</title>
        <authorList>
            <person name="Qiao J."/>
            <person name="Chen L."/>
            <person name="Li Y."/>
            <person name="Wang J."/>
            <person name="Zhang W."/>
            <person name="Chen S."/>
        </authorList>
    </citation>
    <scope>NUCLEOTIDE SEQUENCE [LARGE SCALE GENOMIC DNA]</scope>
    <source>
        <strain evidence="2">ATCC BAA-2165 / BE74</strain>
    </source>
</reference>
<protein>
    <submittedName>
        <fullName evidence="1">Uncharacterized protein</fullName>
    </submittedName>
</protein>
<evidence type="ECO:0000313" key="1">
    <source>
        <dbReference type="EMBL" id="AFR07951.1"/>
    </source>
</evidence>
<dbReference type="STRING" id="1205910.B005_4372"/>
<dbReference type="EMBL" id="CP003788">
    <property type="protein sequence ID" value="AFR07951.1"/>
    <property type="molecule type" value="Genomic_DNA"/>
</dbReference>
<gene>
    <name evidence="1" type="ordered locus">B005_4372</name>
</gene>
<dbReference type="PATRIC" id="fig|1205910.3.peg.4137"/>